<evidence type="ECO:0000256" key="2">
    <source>
        <dbReference type="SAM" id="SignalP"/>
    </source>
</evidence>
<feature type="transmembrane region" description="Helical" evidence="1">
    <location>
        <begin position="339"/>
        <end position="360"/>
    </location>
</feature>
<evidence type="ECO:0000313" key="3">
    <source>
        <dbReference type="EMBL" id="KLT39228.1"/>
    </source>
</evidence>
<reference evidence="3 4" key="1">
    <citation type="submission" date="2015-03" db="EMBL/GenBank/DDBJ databases">
        <title>Genomics and transcriptomics of the oil-accumulating basidiomycete yeast T. oleaginosus allow insights into substrate utilization and the diverse evolutionary trajectories of mating systems in fungi.</title>
        <authorList>
            <consortium name="DOE Joint Genome Institute"/>
            <person name="Kourist R."/>
            <person name="Kracht O."/>
            <person name="Bracharz F."/>
            <person name="Lipzen A."/>
            <person name="Nolan M."/>
            <person name="Ohm R."/>
            <person name="Grigoriev I."/>
            <person name="Sun S."/>
            <person name="Heitman J."/>
            <person name="Bruck T."/>
            <person name="Nowrousian M."/>
        </authorList>
    </citation>
    <scope>NUCLEOTIDE SEQUENCE [LARGE SCALE GENOMIC DNA]</scope>
    <source>
        <strain evidence="3 4">IBC0246</strain>
    </source>
</reference>
<evidence type="ECO:0000313" key="4">
    <source>
        <dbReference type="Proteomes" id="UP000053611"/>
    </source>
</evidence>
<feature type="signal peptide" evidence="2">
    <location>
        <begin position="1"/>
        <end position="17"/>
    </location>
</feature>
<dbReference type="EMBL" id="KQ087266">
    <property type="protein sequence ID" value="KLT39228.1"/>
    <property type="molecule type" value="Genomic_DNA"/>
</dbReference>
<name>A0A0J0XDY9_9TREE</name>
<proteinExistence type="predicted"/>
<keyword evidence="1" id="KW-0472">Membrane</keyword>
<protein>
    <submittedName>
        <fullName evidence="3">Uncharacterized protein</fullName>
    </submittedName>
</protein>
<accession>A0A0J0XDY9</accession>
<keyword evidence="1" id="KW-1133">Transmembrane helix</keyword>
<evidence type="ECO:0000256" key="1">
    <source>
        <dbReference type="SAM" id="Phobius"/>
    </source>
</evidence>
<sequence>MLAVLLLIGAAAAPLQPLRPPDTVVRNLTHMSPLLTYDGDVDYVFGPPRTPDGSMAEDISFSHHILKEGASAEFVFAGSAFFVNGWADAVLRVSEYPLHGASAGRAQWWHVTEEAREVRERTLVAVLGNDGPRRVRLDVTSGEVWLSRVVTHTDVPPSTQWGAPHWPIMDGWRGVRERMGAVVKGIWRETYVDFADIGVEQPVAWGLGSYDTPEDEDDDYAHVTLSPALGASCVELRGATPLPSMGEGRYRVLVDPPLAGHSEVWRRVHPVGPTPADIVLFSAVLDPSMAFTVTLQLQGVGWHWASAWFLAEMGVQPLPPWIGRGGRVRRVFDPVRGHIVLALSCTIAVATIVLGFVLACRRVRTVDAERTPLLDG</sequence>
<dbReference type="GeneID" id="28986193"/>
<feature type="chain" id="PRO_5005245260" evidence="2">
    <location>
        <begin position="18"/>
        <end position="376"/>
    </location>
</feature>
<gene>
    <name evidence="3" type="ORF">CC85DRAFT_305247</name>
</gene>
<dbReference type="RefSeq" id="XP_018275719.1">
    <property type="nucleotide sequence ID" value="XM_018425590.1"/>
</dbReference>
<organism evidence="3 4">
    <name type="scientific">Cutaneotrichosporon oleaginosum</name>
    <dbReference type="NCBI Taxonomy" id="879819"/>
    <lineage>
        <taxon>Eukaryota</taxon>
        <taxon>Fungi</taxon>
        <taxon>Dikarya</taxon>
        <taxon>Basidiomycota</taxon>
        <taxon>Agaricomycotina</taxon>
        <taxon>Tremellomycetes</taxon>
        <taxon>Trichosporonales</taxon>
        <taxon>Trichosporonaceae</taxon>
        <taxon>Cutaneotrichosporon</taxon>
    </lineage>
</organism>
<keyword evidence="2" id="KW-0732">Signal</keyword>
<dbReference type="Proteomes" id="UP000053611">
    <property type="component" value="Unassembled WGS sequence"/>
</dbReference>
<keyword evidence="1" id="KW-0812">Transmembrane</keyword>
<keyword evidence="4" id="KW-1185">Reference proteome</keyword>
<dbReference type="AlphaFoldDB" id="A0A0J0XDY9"/>